<evidence type="ECO:0000259" key="1">
    <source>
        <dbReference type="Pfam" id="PF04230"/>
    </source>
</evidence>
<reference evidence="2" key="1">
    <citation type="submission" date="2022-11" db="EMBL/GenBank/DDBJ databases">
        <title>Genomic repertoires linked with pathogenic potency of arthritogenic Prevotella copri isolated from the gut of rheumatoid arthritis patients.</title>
        <authorList>
            <person name="Nii T."/>
            <person name="Maeda Y."/>
            <person name="Motooka D."/>
            <person name="Naito M."/>
            <person name="Matsumoto Y."/>
            <person name="Ogawa T."/>
            <person name="Oguro-Igashira E."/>
            <person name="Kishikawa T."/>
            <person name="Yamashita M."/>
            <person name="Koizumi S."/>
            <person name="Kurakawa T."/>
            <person name="Okumura R."/>
            <person name="Kayama H."/>
            <person name="Murakami M."/>
            <person name="Sakaguchi T."/>
            <person name="Das B."/>
            <person name="Nakamura S."/>
            <person name="Okada Y."/>
            <person name="Kumanogoh A."/>
            <person name="Takeda K."/>
        </authorList>
    </citation>
    <scope>NUCLEOTIDE SEQUENCE</scope>
    <source>
        <strain evidence="2">RA-N001-16</strain>
    </source>
</reference>
<dbReference type="EMBL" id="JAPDUM010000001">
    <property type="protein sequence ID" value="MCW4163916.1"/>
    <property type="molecule type" value="Genomic_DNA"/>
</dbReference>
<feature type="domain" description="Polysaccharide pyruvyl transferase" evidence="1">
    <location>
        <begin position="12"/>
        <end position="338"/>
    </location>
</feature>
<organism evidence="2 3">
    <name type="scientific">Segatella copri</name>
    <dbReference type="NCBI Taxonomy" id="165179"/>
    <lineage>
        <taxon>Bacteria</taxon>
        <taxon>Pseudomonadati</taxon>
        <taxon>Bacteroidota</taxon>
        <taxon>Bacteroidia</taxon>
        <taxon>Bacteroidales</taxon>
        <taxon>Prevotellaceae</taxon>
        <taxon>Segatella</taxon>
    </lineage>
</organism>
<comment type="caution">
    <text evidence="2">The sequence shown here is derived from an EMBL/GenBank/DDBJ whole genome shotgun (WGS) entry which is preliminary data.</text>
</comment>
<name>A0AAW5UUW5_9BACT</name>
<evidence type="ECO:0000313" key="3">
    <source>
        <dbReference type="Proteomes" id="UP001209476"/>
    </source>
</evidence>
<protein>
    <submittedName>
        <fullName evidence="2">Polysaccharide pyruvyl transferase family protein</fullName>
    </submittedName>
</protein>
<dbReference type="InterPro" id="IPR007345">
    <property type="entry name" value="Polysacch_pyruvyl_Trfase"/>
</dbReference>
<keyword evidence="2" id="KW-0808">Transferase</keyword>
<dbReference type="GO" id="GO:0016740">
    <property type="term" value="F:transferase activity"/>
    <property type="evidence" value="ECO:0007669"/>
    <property type="project" value="UniProtKB-KW"/>
</dbReference>
<sequence length="412" mass="48072">MNILIINQPPFNRGDESAHKGLIRTLLKRFPDANIKVMHEAWLSESYRQYAVKDKRVEYFSEQQGCIKFPRFRNHDVFTNHTCLWKWHPTYRWTERIYKWADVVVCAPGGICMGGFQDWNHLYHLRLAQLFKRPLAYYGRSFGPFPTETERNRQFKKISLDMLHYFGYLSIRDHKTELLADELNIPYISTIDSAFLDSPKVEIPYELKSVVGDKPYMVFVPNYLLWHYAYKGRISHETVINFYCKVMNEIWAANPELNILMLPQLFCGREYALNDVELFRDLAKAKNDSRIIITADCYSSDIQQTLISKAKYVIGARYHSIVFALNQAVPCIALSYEHKMAGLLETLGKTEWCIEFSKTLDSEENQEKCLEQIRKLIPSLKPDTDAQKKAKLIAQKGMDKFVEFVQKTQAGG</sequence>
<dbReference type="Pfam" id="PF04230">
    <property type="entry name" value="PS_pyruv_trans"/>
    <property type="match status" value="1"/>
</dbReference>
<dbReference type="RefSeq" id="WP_264910795.1">
    <property type="nucleotide sequence ID" value="NZ_JAPDUL010000001.1"/>
</dbReference>
<accession>A0AAW5UUW5</accession>
<dbReference type="Proteomes" id="UP001209476">
    <property type="component" value="Unassembled WGS sequence"/>
</dbReference>
<evidence type="ECO:0000313" key="2">
    <source>
        <dbReference type="EMBL" id="MCW4163916.1"/>
    </source>
</evidence>
<proteinExistence type="predicted"/>
<dbReference type="PANTHER" id="PTHR36836">
    <property type="entry name" value="COLANIC ACID BIOSYNTHESIS PROTEIN WCAK"/>
    <property type="match status" value="1"/>
</dbReference>
<dbReference type="PANTHER" id="PTHR36836:SF1">
    <property type="entry name" value="COLANIC ACID BIOSYNTHESIS PROTEIN WCAK"/>
    <property type="match status" value="1"/>
</dbReference>
<gene>
    <name evidence="2" type="ORF">ONS98_01480</name>
</gene>
<dbReference type="AlphaFoldDB" id="A0AAW5UUW5"/>